<dbReference type="AlphaFoldDB" id="U4L2N3"/>
<gene>
    <name evidence="3" type="ORF">PCON_09762</name>
</gene>
<organism evidence="3 4">
    <name type="scientific">Pyronema omphalodes (strain CBS 100304)</name>
    <name type="common">Pyronema confluens</name>
    <dbReference type="NCBI Taxonomy" id="1076935"/>
    <lineage>
        <taxon>Eukaryota</taxon>
        <taxon>Fungi</taxon>
        <taxon>Dikarya</taxon>
        <taxon>Ascomycota</taxon>
        <taxon>Pezizomycotina</taxon>
        <taxon>Pezizomycetes</taxon>
        <taxon>Pezizales</taxon>
        <taxon>Pyronemataceae</taxon>
        <taxon>Pyronema</taxon>
    </lineage>
</organism>
<proteinExistence type="inferred from homology"/>
<feature type="region of interest" description="Disordered" evidence="2">
    <location>
        <begin position="1"/>
        <end position="42"/>
    </location>
</feature>
<keyword evidence="4" id="KW-1185">Reference proteome</keyword>
<evidence type="ECO:0000256" key="1">
    <source>
        <dbReference type="ARBA" id="ARBA00093458"/>
    </source>
</evidence>
<evidence type="ECO:0000313" key="3">
    <source>
        <dbReference type="EMBL" id="CCX10169.1"/>
    </source>
</evidence>
<dbReference type="Pfam" id="PF10494">
    <property type="entry name" value="Stk19"/>
    <property type="match status" value="1"/>
</dbReference>
<reference evidence="3 4" key="1">
    <citation type="journal article" date="2013" name="PLoS Genet.">
        <title>The genome and development-dependent transcriptomes of Pyronema confluens: a window into fungal evolution.</title>
        <authorList>
            <person name="Traeger S."/>
            <person name="Altegoer F."/>
            <person name="Freitag M."/>
            <person name="Gabaldon T."/>
            <person name="Kempken F."/>
            <person name="Kumar A."/>
            <person name="Marcet-Houben M."/>
            <person name="Poggeler S."/>
            <person name="Stajich J.E."/>
            <person name="Nowrousian M."/>
        </authorList>
    </citation>
    <scope>NUCLEOTIDE SEQUENCE [LARGE SCALE GENOMIC DNA]</scope>
    <source>
        <strain evidence="4">CBS 100304</strain>
        <tissue evidence="3">Vegetative mycelium</tissue>
    </source>
</reference>
<dbReference type="PANTHER" id="PTHR15243:SF0">
    <property type="entry name" value="SERINE_THREONINE-PROTEIN KINASE 19"/>
    <property type="match status" value="1"/>
</dbReference>
<evidence type="ECO:0000256" key="2">
    <source>
        <dbReference type="SAM" id="MobiDB-lite"/>
    </source>
</evidence>
<dbReference type="OrthoDB" id="3980126at2759"/>
<evidence type="ECO:0000313" key="4">
    <source>
        <dbReference type="Proteomes" id="UP000018144"/>
    </source>
</evidence>
<dbReference type="Proteomes" id="UP000018144">
    <property type="component" value="Unassembled WGS sequence"/>
</dbReference>
<sequence>MAPTSGKRSKASALFKSTKPSAVTNSGISKGSSATPPRTPARQLVDNGAYIQPCTLMLRPLSPAEQPKTVIQAVCYVQKHLFCPLPENFKGLSASKVAEILQFRERIPPYVPRSLINTLLGCNTTTAKEIARLSSTGVIRQLQVSSRERRDDGGIVPTDYLYTLVRNSELNTELQEKFVQILQANPTAPELPGYLFEKEEVRSLMDAGFLTMPSSFVKTTDSQIEGGGKDSLMKSSCAAASGTAEAVGGKGIVTNMGYSSGLQKTVLGVLRYERDYVISVPTLGPLLAVLNAGREYLMDMIKKEKKRGGETEKVLRERWDGGASIWKCRKWKELKGLNWEGAAGDCLGRGECEVIQAVGVGLALRQR</sequence>
<dbReference type="EMBL" id="HF935514">
    <property type="protein sequence ID" value="CCX10169.1"/>
    <property type="molecule type" value="Genomic_DNA"/>
</dbReference>
<dbReference type="GO" id="GO:0046579">
    <property type="term" value="P:positive regulation of Ras protein signal transduction"/>
    <property type="evidence" value="ECO:0007669"/>
    <property type="project" value="TreeGrafter"/>
</dbReference>
<dbReference type="InterPro" id="IPR018865">
    <property type="entry name" value="STK19-like"/>
</dbReference>
<dbReference type="PANTHER" id="PTHR15243">
    <property type="entry name" value="SERINE/THREONINE-PROTEIN KINASE 19"/>
    <property type="match status" value="1"/>
</dbReference>
<name>U4L2N3_PYROM</name>
<comment type="similarity">
    <text evidence="1">Belongs to the STK19 family.</text>
</comment>
<feature type="compositionally biased region" description="Polar residues" evidence="2">
    <location>
        <begin position="18"/>
        <end position="36"/>
    </location>
</feature>
<accession>U4L2N3</accession>
<dbReference type="eggNOG" id="ENOG502S7IU">
    <property type="taxonomic scope" value="Eukaryota"/>
</dbReference>
<dbReference type="OMA" id="MNFRWAL"/>
<protein>
    <submittedName>
        <fullName evidence="3">Uncharacterized protein</fullName>
    </submittedName>
</protein>